<keyword evidence="3" id="KW-1185">Reference proteome</keyword>
<evidence type="ECO:0000256" key="1">
    <source>
        <dbReference type="SAM" id="MobiDB-lite"/>
    </source>
</evidence>
<proteinExistence type="predicted"/>
<reference evidence="2 3" key="1">
    <citation type="submission" date="2023-02" db="EMBL/GenBank/DDBJ databases">
        <title>LHISI_Scaffold_Assembly.</title>
        <authorList>
            <person name="Stuart O.P."/>
            <person name="Cleave R."/>
            <person name="Magrath M.J.L."/>
            <person name="Mikheyev A.S."/>
        </authorList>
    </citation>
    <scope>NUCLEOTIDE SEQUENCE [LARGE SCALE GENOMIC DNA]</scope>
    <source>
        <strain evidence="2">Daus_M_001</strain>
        <tissue evidence="2">Leg muscle</tissue>
    </source>
</reference>
<evidence type="ECO:0000313" key="3">
    <source>
        <dbReference type="Proteomes" id="UP001159363"/>
    </source>
</evidence>
<dbReference type="Proteomes" id="UP001159363">
    <property type="component" value="Chromosome 10"/>
</dbReference>
<sequence length="364" mass="41410">MRVIEVNMERRRNEGAEETGDLRENPPTNGIVRSAGNDKGGTAKPIKRPIASKRMALNWLAVFSSHFVYRLYTCRGNPHLLMAVWVKYHPKFETREAIQMIDRVYVKYNLKIPTCVRNNTLLIAVANELFPWPVRDRGGVVVRLLTEANRDFHPWESCLTMSLVGGFSRESPVSSALAFWRCSIRTPLILVDFQNLAVKAPSEKRRSRKGDTATRIKYAIAAKREALNWRAVFLSHCVILLLEISWENKYLQHSATLIPRKLGEISSLMPGIPTSSPIRDRMILVPNQDPFTPGHMTSIQGPMGSQLASSCTRKIGPALSPHFVQNVPRNKLEQEILVQDRHLEQVWHSSCIVRNVLKDTREQC</sequence>
<dbReference type="EMBL" id="JARBHB010000011">
    <property type="protein sequence ID" value="KAJ8873230.1"/>
    <property type="molecule type" value="Genomic_DNA"/>
</dbReference>
<gene>
    <name evidence="2" type="ORF">PR048_026864</name>
</gene>
<organism evidence="2 3">
    <name type="scientific">Dryococelus australis</name>
    <dbReference type="NCBI Taxonomy" id="614101"/>
    <lineage>
        <taxon>Eukaryota</taxon>
        <taxon>Metazoa</taxon>
        <taxon>Ecdysozoa</taxon>
        <taxon>Arthropoda</taxon>
        <taxon>Hexapoda</taxon>
        <taxon>Insecta</taxon>
        <taxon>Pterygota</taxon>
        <taxon>Neoptera</taxon>
        <taxon>Polyneoptera</taxon>
        <taxon>Phasmatodea</taxon>
        <taxon>Verophasmatodea</taxon>
        <taxon>Anareolatae</taxon>
        <taxon>Phasmatidae</taxon>
        <taxon>Eurycanthinae</taxon>
        <taxon>Dryococelus</taxon>
    </lineage>
</organism>
<feature type="region of interest" description="Disordered" evidence="1">
    <location>
        <begin position="1"/>
        <end position="44"/>
    </location>
</feature>
<comment type="caution">
    <text evidence="2">The sequence shown here is derived from an EMBL/GenBank/DDBJ whole genome shotgun (WGS) entry which is preliminary data.</text>
</comment>
<feature type="compositionally biased region" description="Basic and acidic residues" evidence="1">
    <location>
        <begin position="7"/>
        <end position="24"/>
    </location>
</feature>
<protein>
    <submittedName>
        <fullName evidence="2">Uncharacterized protein</fullName>
    </submittedName>
</protein>
<name>A0ABQ9GMJ8_9NEOP</name>
<accession>A0ABQ9GMJ8</accession>
<evidence type="ECO:0000313" key="2">
    <source>
        <dbReference type="EMBL" id="KAJ8873230.1"/>
    </source>
</evidence>